<organism evidence="1 2">
    <name type="scientific">Agaricus bisporus var. burnettii</name>
    <dbReference type="NCBI Taxonomy" id="192524"/>
    <lineage>
        <taxon>Eukaryota</taxon>
        <taxon>Fungi</taxon>
        <taxon>Dikarya</taxon>
        <taxon>Basidiomycota</taxon>
        <taxon>Agaricomycotina</taxon>
        <taxon>Agaricomycetes</taxon>
        <taxon>Agaricomycetidae</taxon>
        <taxon>Agaricales</taxon>
        <taxon>Agaricineae</taxon>
        <taxon>Agaricaceae</taxon>
        <taxon>Agaricus</taxon>
    </lineage>
</organism>
<evidence type="ECO:0000313" key="2">
    <source>
        <dbReference type="Proteomes" id="UP000629468"/>
    </source>
</evidence>
<comment type="caution">
    <text evidence="1">The sequence shown here is derived from an EMBL/GenBank/DDBJ whole genome shotgun (WGS) entry which is preliminary data.</text>
</comment>
<reference evidence="1 2" key="1">
    <citation type="journal article" name="Sci. Rep.">
        <title>Telomere-to-telomere assembled and centromere annotated genomes of the two main subspecies of the button mushroom Agaricus bisporus reveal especially polymorphic chromosome ends.</title>
        <authorList>
            <person name="Sonnenberg A.S.M."/>
            <person name="Sedaghat-Telgerd N."/>
            <person name="Lavrijssen B."/>
            <person name="Ohm R.A."/>
            <person name="Hendrickx P.M."/>
            <person name="Scholtmeijer K."/>
            <person name="Baars J.J.P."/>
            <person name="van Peer A."/>
        </authorList>
    </citation>
    <scope>NUCLEOTIDE SEQUENCE [LARGE SCALE GENOMIC DNA]</scope>
    <source>
        <strain evidence="1 2">H119_p4</strain>
    </source>
</reference>
<protein>
    <submittedName>
        <fullName evidence="1">Uncharacterized protein</fullName>
    </submittedName>
</protein>
<name>A0A8H7F967_AGABI</name>
<proteinExistence type="predicted"/>
<dbReference type="Proteomes" id="UP000629468">
    <property type="component" value="Unassembled WGS sequence"/>
</dbReference>
<dbReference type="AlphaFoldDB" id="A0A8H7F967"/>
<sequence>MIIDPILNQLPDLSDPLCLSDQGGARYIKHGELANETLPSFEERPPPYTEIDLERGIVIEGLETPLSGHTTQFCRFHLNYYHSEGDSNAEDCSSGIHKIAEGTKDIYTSIISVTSMSLLTLGACVEGIGKIIHGMGIIIKQHQHRAIHSLQDN</sequence>
<gene>
    <name evidence="1" type="ORF">Agabi119p4_2388</name>
</gene>
<evidence type="ECO:0000313" key="1">
    <source>
        <dbReference type="EMBL" id="KAF7783012.1"/>
    </source>
</evidence>
<accession>A0A8H7F967</accession>
<dbReference type="EMBL" id="JABXXO010000003">
    <property type="protein sequence ID" value="KAF7783012.1"/>
    <property type="molecule type" value="Genomic_DNA"/>
</dbReference>